<reference evidence="2" key="1">
    <citation type="journal article" date="2019" name="Int. J. Syst. Evol. Microbiol.">
        <title>The Global Catalogue of Microorganisms (GCM) 10K type strain sequencing project: providing services to taxonomists for standard genome sequencing and annotation.</title>
        <authorList>
            <consortium name="The Broad Institute Genomics Platform"/>
            <consortium name="The Broad Institute Genome Sequencing Center for Infectious Disease"/>
            <person name="Wu L."/>
            <person name="Ma J."/>
        </authorList>
    </citation>
    <scope>NUCLEOTIDE SEQUENCE [LARGE SCALE GENOMIC DNA]</scope>
    <source>
        <strain evidence="2">CECT 7649</strain>
    </source>
</reference>
<dbReference type="RefSeq" id="WP_380830166.1">
    <property type="nucleotide sequence ID" value="NZ_JBHTCG010000026.1"/>
</dbReference>
<protein>
    <submittedName>
        <fullName evidence="1">DUF2277 domain-containing protein</fullName>
    </submittedName>
</protein>
<evidence type="ECO:0000313" key="2">
    <source>
        <dbReference type="Proteomes" id="UP001596496"/>
    </source>
</evidence>
<dbReference type="Pfam" id="PF10041">
    <property type="entry name" value="DUF2277"/>
    <property type="match status" value="1"/>
</dbReference>
<dbReference type="EMBL" id="JBHTCG010000026">
    <property type="protein sequence ID" value="MFC7386419.1"/>
    <property type="molecule type" value="Genomic_DNA"/>
</dbReference>
<dbReference type="InterPro" id="IPR018735">
    <property type="entry name" value="DUF2277"/>
</dbReference>
<dbReference type="Proteomes" id="UP001596496">
    <property type="component" value="Unassembled WGS sequence"/>
</dbReference>
<accession>A0ABW2PAR7</accession>
<evidence type="ECO:0000313" key="1">
    <source>
        <dbReference type="EMBL" id="MFC7386419.1"/>
    </source>
</evidence>
<sequence length="74" mass="8161">MCRSIKTLREPYTSDVTDDDVKAAALQYVRKISGFRAPSARNTEAFERAVEAVAAATSSLLDELQLKPPAREHP</sequence>
<proteinExistence type="predicted"/>
<comment type="caution">
    <text evidence="1">The sequence shown here is derived from an EMBL/GenBank/DDBJ whole genome shotgun (WGS) entry which is preliminary data.</text>
</comment>
<name>A0ABW2PAR7_9ACTN</name>
<organism evidence="1 2">
    <name type="scientific">Sphaerisporangium rhizosphaerae</name>
    <dbReference type="NCBI Taxonomy" id="2269375"/>
    <lineage>
        <taxon>Bacteria</taxon>
        <taxon>Bacillati</taxon>
        <taxon>Actinomycetota</taxon>
        <taxon>Actinomycetes</taxon>
        <taxon>Streptosporangiales</taxon>
        <taxon>Streptosporangiaceae</taxon>
        <taxon>Sphaerisporangium</taxon>
    </lineage>
</organism>
<gene>
    <name evidence="1" type="ORF">ACFQSB_29720</name>
</gene>
<keyword evidence="2" id="KW-1185">Reference proteome</keyword>